<dbReference type="PANTHER" id="PTHR38589:SF1">
    <property type="entry name" value="BLR0621 PROTEIN"/>
    <property type="match status" value="1"/>
</dbReference>
<accession>A0ABZ3HBL5</accession>
<sequence>MTVYAHDQLLLVVAEDMDRSTALLQRYTAVSGGWEPVGERVPVNLGQNGLGWGIGTIALPHAPSDPVKHEGDGRAPAGIFALGPVFGYADKTASAMPYLRATPDLVCVDDSRAEAYNRIIRVRPGHAFGSFEWMRREDGLYRQGVVVEHNRGAEAGRGSCIFLHIERGAGAGTAGCTSMPAEALATIIRWLDPAKSPLLVQIPRKSLPDARHYFKGIGE</sequence>
<dbReference type="EMBL" id="CP147920">
    <property type="protein sequence ID" value="XAU15654.1"/>
    <property type="molecule type" value="Genomic_DNA"/>
</dbReference>
<dbReference type="RefSeq" id="WP_345973055.1">
    <property type="nucleotide sequence ID" value="NZ_CP147920.1"/>
</dbReference>
<dbReference type="PANTHER" id="PTHR38589">
    <property type="entry name" value="BLR0621 PROTEIN"/>
    <property type="match status" value="1"/>
</dbReference>
<evidence type="ECO:0000313" key="1">
    <source>
        <dbReference type="EMBL" id="XAU15654.1"/>
    </source>
</evidence>
<evidence type="ECO:0008006" key="3">
    <source>
        <dbReference type="Google" id="ProtNLM"/>
    </source>
</evidence>
<keyword evidence="2" id="KW-1185">Reference proteome</keyword>
<proteinExistence type="predicted"/>
<dbReference type="Proteomes" id="UP001447842">
    <property type="component" value="Chromosome"/>
</dbReference>
<name>A0ABZ3HBL5_9BACT</name>
<evidence type="ECO:0000313" key="2">
    <source>
        <dbReference type="Proteomes" id="UP001447842"/>
    </source>
</evidence>
<protein>
    <recommendedName>
        <fullName evidence="3">YkuD domain-containing protein</fullName>
    </recommendedName>
</protein>
<gene>
    <name evidence="1" type="ORF">WCY31_02900</name>
</gene>
<organism evidence="1 2">
    <name type="scientific">Sulfurimonas diazotrophicus</name>
    <dbReference type="NCBI Taxonomy" id="3131939"/>
    <lineage>
        <taxon>Bacteria</taxon>
        <taxon>Pseudomonadati</taxon>
        <taxon>Campylobacterota</taxon>
        <taxon>Epsilonproteobacteria</taxon>
        <taxon>Campylobacterales</taxon>
        <taxon>Sulfurimonadaceae</taxon>
        <taxon>Sulfurimonas</taxon>
    </lineage>
</organism>
<reference evidence="1 2" key="1">
    <citation type="submission" date="2024-03" db="EMBL/GenBank/DDBJ databases">
        <title>Sulfurimonas sp. HSL3-1.</title>
        <authorList>
            <person name="Wang S."/>
        </authorList>
    </citation>
    <scope>NUCLEOTIDE SEQUENCE [LARGE SCALE GENOMIC DNA]</scope>
    <source>
        <strain evidence="1 2">HSL3-1</strain>
    </source>
</reference>